<evidence type="ECO:0000313" key="2">
    <source>
        <dbReference type="EMBL" id="PKZ17399.1"/>
    </source>
</evidence>
<keyword evidence="1" id="KW-0812">Transmembrane</keyword>
<feature type="transmembrane region" description="Helical" evidence="1">
    <location>
        <begin position="38"/>
        <end position="58"/>
    </location>
</feature>
<accession>A0A2I1MBE7</accession>
<feature type="transmembrane region" description="Helical" evidence="1">
    <location>
        <begin position="6"/>
        <end position="26"/>
    </location>
</feature>
<keyword evidence="1" id="KW-0472">Membrane</keyword>
<feature type="transmembrane region" description="Helical" evidence="1">
    <location>
        <begin position="106"/>
        <end position="123"/>
    </location>
</feature>
<protein>
    <recommendedName>
        <fullName evidence="4">ABC transporter permease</fullName>
    </recommendedName>
</protein>
<name>A0A2I1MBE7_9FIRM</name>
<dbReference type="InterPro" id="IPR010540">
    <property type="entry name" value="CmpB_TMEM229"/>
</dbReference>
<feature type="transmembrane region" description="Helical" evidence="1">
    <location>
        <begin position="143"/>
        <end position="167"/>
    </location>
</feature>
<keyword evidence="3" id="KW-1185">Reference proteome</keyword>
<gene>
    <name evidence="2" type="ORF">CYJ34_01445</name>
</gene>
<feature type="transmembrane region" description="Helical" evidence="1">
    <location>
        <begin position="64"/>
        <end position="85"/>
    </location>
</feature>
<organism evidence="2 3">
    <name type="scientific">Anaerococcus octavius</name>
    <dbReference type="NCBI Taxonomy" id="54007"/>
    <lineage>
        <taxon>Bacteria</taxon>
        <taxon>Bacillati</taxon>
        <taxon>Bacillota</taxon>
        <taxon>Tissierellia</taxon>
        <taxon>Tissierellales</taxon>
        <taxon>Peptoniphilaceae</taxon>
        <taxon>Anaerococcus</taxon>
    </lineage>
</organism>
<evidence type="ECO:0000313" key="3">
    <source>
        <dbReference type="Proteomes" id="UP000234335"/>
    </source>
</evidence>
<dbReference type="AlphaFoldDB" id="A0A2I1MBE7"/>
<sequence>MQYYISYFFVYAIIGWIIEVSFHVITKGRFINRGFFNGPYCPIYGFGAIAVISILNVVGDGNKLFLFFMAMIIATLLELITGVILEKIFHKRWWDYTSYKFNFHGYICAEFSLVWGAICFILYEAIHPLVKKGIFAIPIKVLIVINVIMCVMFIVDFISTIITIMGLNKKFKYIENQSKDIRKVSDGIGQKVANQTFKALDKKKELEKSKFGKEFDERSAEFKAFFDSFGEKRLLRAYPNLLKDLEEKWEKIDFKKRKNNKFD</sequence>
<dbReference type="RefSeq" id="WP_101539559.1">
    <property type="nucleotide sequence ID" value="NZ_PKGS01000001.1"/>
</dbReference>
<keyword evidence="1" id="KW-1133">Transmembrane helix</keyword>
<reference evidence="2 3" key="1">
    <citation type="submission" date="2017-12" db="EMBL/GenBank/DDBJ databases">
        <title>Phylogenetic diversity of female urinary microbiome.</title>
        <authorList>
            <person name="Thomas-White K."/>
            <person name="Wolfe A.J."/>
        </authorList>
    </citation>
    <scope>NUCLEOTIDE SEQUENCE [LARGE SCALE GENOMIC DNA]</scope>
    <source>
        <strain evidence="2 3">UMB0119</strain>
    </source>
</reference>
<dbReference type="Proteomes" id="UP000234335">
    <property type="component" value="Unassembled WGS sequence"/>
</dbReference>
<evidence type="ECO:0008006" key="4">
    <source>
        <dbReference type="Google" id="ProtNLM"/>
    </source>
</evidence>
<proteinExistence type="predicted"/>
<dbReference type="EMBL" id="PKGS01000001">
    <property type="protein sequence ID" value="PKZ17399.1"/>
    <property type="molecule type" value="Genomic_DNA"/>
</dbReference>
<comment type="caution">
    <text evidence="2">The sequence shown here is derived from an EMBL/GenBank/DDBJ whole genome shotgun (WGS) entry which is preliminary data.</text>
</comment>
<dbReference type="Pfam" id="PF06541">
    <property type="entry name" value="ABC_trans_CmpB"/>
    <property type="match status" value="1"/>
</dbReference>
<evidence type="ECO:0000256" key="1">
    <source>
        <dbReference type="SAM" id="Phobius"/>
    </source>
</evidence>